<proteinExistence type="inferred from homology"/>
<dbReference type="Proteomes" id="UP000646308">
    <property type="component" value="Unassembled WGS sequence"/>
</dbReference>
<comment type="similarity">
    <text evidence="1 4">Belongs to the FGGY kinase family.</text>
</comment>
<evidence type="ECO:0000313" key="8">
    <source>
        <dbReference type="Proteomes" id="UP000646308"/>
    </source>
</evidence>
<dbReference type="InterPro" id="IPR018483">
    <property type="entry name" value="Carb_kinase_FGGY_CS"/>
</dbReference>
<dbReference type="InterPro" id="IPR000577">
    <property type="entry name" value="Carb_kinase_FGGY"/>
</dbReference>
<dbReference type="InterPro" id="IPR050406">
    <property type="entry name" value="FGGY_Carb_Kinase"/>
</dbReference>
<dbReference type="Gene3D" id="3.30.420.40">
    <property type="match status" value="2"/>
</dbReference>
<accession>A0A2T4MGP7</accession>
<dbReference type="RefSeq" id="WP_107369019.1">
    <property type="nucleotide sequence ID" value="NZ_CP045927.1"/>
</dbReference>
<reference evidence="7" key="1">
    <citation type="submission" date="2019-11" db="EMBL/GenBank/DDBJ databases">
        <title>Whole genome comparisons of Staphylococcus agnetis isolates from cattle and chickens.</title>
        <authorList>
            <person name="Rhoads D."/>
            <person name="Shwani A."/>
            <person name="Adkins P."/>
            <person name="Calcutt M."/>
            <person name="Middleton J."/>
        </authorList>
    </citation>
    <scope>NUCLEOTIDE SEQUENCE</scope>
    <source>
        <strain evidence="7">1387</strain>
    </source>
</reference>
<dbReference type="GO" id="GO:0005975">
    <property type="term" value="P:carbohydrate metabolic process"/>
    <property type="evidence" value="ECO:0007669"/>
    <property type="project" value="InterPro"/>
</dbReference>
<evidence type="ECO:0000256" key="2">
    <source>
        <dbReference type="ARBA" id="ARBA00022679"/>
    </source>
</evidence>
<dbReference type="Pfam" id="PF00370">
    <property type="entry name" value="FGGY_N"/>
    <property type="match status" value="1"/>
</dbReference>
<dbReference type="CDD" id="cd07770">
    <property type="entry name" value="ASKHA_NBD_FGGY_GntK"/>
    <property type="match status" value="1"/>
</dbReference>
<dbReference type="PANTHER" id="PTHR43095">
    <property type="entry name" value="SUGAR KINASE"/>
    <property type="match status" value="1"/>
</dbReference>
<dbReference type="EMBL" id="WMFL01000015">
    <property type="protein sequence ID" value="NJI01474.1"/>
    <property type="molecule type" value="Genomic_DNA"/>
</dbReference>
<protein>
    <submittedName>
        <fullName evidence="7">Gluconate kinase</fullName>
    </submittedName>
</protein>
<dbReference type="AlphaFoldDB" id="A0A2T4MGP7"/>
<dbReference type="GO" id="GO:0016301">
    <property type="term" value="F:kinase activity"/>
    <property type="evidence" value="ECO:0007669"/>
    <property type="project" value="UniProtKB-KW"/>
</dbReference>
<dbReference type="InterPro" id="IPR018485">
    <property type="entry name" value="FGGY_C"/>
</dbReference>
<dbReference type="PIRSF" id="PIRSF000538">
    <property type="entry name" value="GlpK"/>
    <property type="match status" value="1"/>
</dbReference>
<evidence type="ECO:0000256" key="4">
    <source>
        <dbReference type="RuleBase" id="RU003733"/>
    </source>
</evidence>
<dbReference type="GO" id="GO:0016773">
    <property type="term" value="F:phosphotransferase activity, alcohol group as acceptor"/>
    <property type="evidence" value="ECO:0007669"/>
    <property type="project" value="InterPro"/>
</dbReference>
<gene>
    <name evidence="7" type="ORF">GLV84_01050</name>
</gene>
<comment type="caution">
    <text evidence="7">The sequence shown here is derived from an EMBL/GenBank/DDBJ whole genome shotgun (WGS) entry which is preliminary data.</text>
</comment>
<name>A0A2T4MGP7_9STAP</name>
<evidence type="ECO:0000256" key="1">
    <source>
        <dbReference type="ARBA" id="ARBA00009156"/>
    </source>
</evidence>
<dbReference type="GeneID" id="57692109"/>
<keyword evidence="3 4" id="KW-0418">Kinase</keyword>
<feature type="domain" description="Carbohydrate kinase FGGY C-terminal" evidence="6">
    <location>
        <begin position="261"/>
        <end position="451"/>
    </location>
</feature>
<organism evidence="7 8">
    <name type="scientific">Staphylococcus agnetis</name>
    <dbReference type="NCBI Taxonomy" id="985762"/>
    <lineage>
        <taxon>Bacteria</taxon>
        <taxon>Bacillati</taxon>
        <taxon>Bacillota</taxon>
        <taxon>Bacilli</taxon>
        <taxon>Bacillales</taxon>
        <taxon>Staphylococcaceae</taxon>
        <taxon>Staphylococcus</taxon>
    </lineage>
</organism>
<evidence type="ECO:0000259" key="6">
    <source>
        <dbReference type="Pfam" id="PF02782"/>
    </source>
</evidence>
<feature type="domain" description="Carbohydrate kinase FGGY N-terminal" evidence="5">
    <location>
        <begin position="11"/>
        <end position="251"/>
    </location>
</feature>
<dbReference type="PROSITE" id="PS00445">
    <property type="entry name" value="FGGY_KINASES_2"/>
    <property type="match status" value="1"/>
</dbReference>
<sequence>MGEIHVNTLSIGVDIGTTNTKAVLFDNSGQVLIHEQYSYPLITTDADTAEQHPQSILEAVEFVLMKVIQASKQWGELSHIAFSAQMHSLILVDEHMVPLTNSITWADNRAKYCAEKLKNNQMGDLIYRNTGTPIHAMSPLCKLLWFKETQPDLLKATHKVIDIKTFVLYHLSGQCVTDMSIASATGLFNIHKKYWDDTALNLVELASHQLPQVVSTTYCLSMSENAKNRFHLHKQVPMVVGASDGVLSNLGVDSMRPGEIAVTIGTSGAIRSVVHEPLIDPEGRTFCYILDDSHYVIGGPVNNGAVTLQWLGEQVLHYPHHSEDPIDFEEMMHRAKSVPIGSDGLIFHPYLSGERAPLWSSDAKGSFIGLTLAHHQGHVIRAVMEGVIFNLYSVMTTLTQISNITPTSIKATGGFSKNELWRQIMADIFNCQVIVPEDYESSCLGAVILGKKALGHLNDYEEISSWIGKTICHEPIKGHVQQYKVLGSIFLDIQKQVLTTYKHIAVYQQQFKNQTDERDHNDL</sequence>
<dbReference type="SUPFAM" id="SSF53067">
    <property type="entry name" value="Actin-like ATPase domain"/>
    <property type="match status" value="2"/>
</dbReference>
<dbReference type="InterPro" id="IPR043129">
    <property type="entry name" value="ATPase_NBD"/>
</dbReference>
<keyword evidence="2 4" id="KW-0808">Transferase</keyword>
<dbReference type="Pfam" id="PF02782">
    <property type="entry name" value="FGGY_C"/>
    <property type="match status" value="1"/>
</dbReference>
<dbReference type="InterPro" id="IPR018484">
    <property type="entry name" value="FGGY_N"/>
</dbReference>
<evidence type="ECO:0000256" key="3">
    <source>
        <dbReference type="ARBA" id="ARBA00022777"/>
    </source>
</evidence>
<dbReference type="PANTHER" id="PTHR43095:SF2">
    <property type="entry name" value="GLUCONOKINASE"/>
    <property type="match status" value="1"/>
</dbReference>
<evidence type="ECO:0000313" key="7">
    <source>
        <dbReference type="EMBL" id="NJI01474.1"/>
    </source>
</evidence>
<evidence type="ECO:0000259" key="5">
    <source>
        <dbReference type="Pfam" id="PF00370"/>
    </source>
</evidence>